<organism evidence="7 8">
    <name type="scientific">Schizophyllum amplum</name>
    <dbReference type="NCBI Taxonomy" id="97359"/>
    <lineage>
        <taxon>Eukaryota</taxon>
        <taxon>Fungi</taxon>
        <taxon>Dikarya</taxon>
        <taxon>Basidiomycota</taxon>
        <taxon>Agaricomycotina</taxon>
        <taxon>Agaricomycetes</taxon>
        <taxon>Agaricomycetidae</taxon>
        <taxon>Agaricales</taxon>
        <taxon>Schizophyllaceae</taxon>
        <taxon>Schizophyllum</taxon>
    </lineage>
</organism>
<feature type="compositionally biased region" description="Polar residues" evidence="5">
    <location>
        <begin position="270"/>
        <end position="284"/>
    </location>
</feature>
<evidence type="ECO:0000313" key="8">
    <source>
        <dbReference type="Proteomes" id="UP000320762"/>
    </source>
</evidence>
<dbReference type="Proteomes" id="UP000320762">
    <property type="component" value="Unassembled WGS sequence"/>
</dbReference>
<feature type="compositionally biased region" description="Acidic residues" evidence="5">
    <location>
        <begin position="224"/>
        <end position="241"/>
    </location>
</feature>
<comment type="caution">
    <text evidence="7">The sequence shown here is derived from an EMBL/GenBank/DDBJ whole genome shotgun (WGS) entry which is preliminary data.</text>
</comment>
<dbReference type="SUPFAM" id="SSF54928">
    <property type="entry name" value="RNA-binding domain, RBD"/>
    <property type="match status" value="1"/>
</dbReference>
<dbReference type="PROSITE" id="PS50102">
    <property type="entry name" value="RRM"/>
    <property type="match status" value="1"/>
</dbReference>
<dbReference type="AlphaFoldDB" id="A0A550CFC2"/>
<dbReference type="SMART" id="SM00360">
    <property type="entry name" value="RRM"/>
    <property type="match status" value="1"/>
</dbReference>
<evidence type="ECO:0000313" key="7">
    <source>
        <dbReference type="EMBL" id="TRM63500.1"/>
    </source>
</evidence>
<dbReference type="InterPro" id="IPR035979">
    <property type="entry name" value="RBD_domain_sf"/>
</dbReference>
<gene>
    <name evidence="7" type="ORF">BD626DRAFT_456877</name>
</gene>
<proteinExistence type="predicted"/>
<feature type="region of interest" description="Disordered" evidence="5">
    <location>
        <begin position="258"/>
        <end position="284"/>
    </location>
</feature>
<evidence type="ECO:0000256" key="5">
    <source>
        <dbReference type="SAM" id="MobiDB-lite"/>
    </source>
</evidence>
<dbReference type="PANTHER" id="PTHR48029:SF1">
    <property type="entry name" value="NUCLEOLAR PROTEIN 8"/>
    <property type="match status" value="1"/>
</dbReference>
<evidence type="ECO:0000256" key="1">
    <source>
        <dbReference type="ARBA" id="ARBA00004604"/>
    </source>
</evidence>
<dbReference type="OrthoDB" id="21643at2759"/>
<dbReference type="Gene3D" id="3.30.70.330">
    <property type="match status" value="1"/>
</dbReference>
<feature type="compositionally biased region" description="Basic residues" evidence="5">
    <location>
        <begin position="169"/>
        <end position="183"/>
    </location>
</feature>
<protein>
    <recommendedName>
        <fullName evidence="6">RRM domain-containing protein</fullName>
    </recommendedName>
</protein>
<feature type="region of interest" description="Disordered" evidence="5">
    <location>
        <begin position="321"/>
        <end position="401"/>
    </location>
</feature>
<evidence type="ECO:0000256" key="4">
    <source>
        <dbReference type="PROSITE-ProRule" id="PRU00176"/>
    </source>
</evidence>
<feature type="domain" description="RRM" evidence="6">
    <location>
        <begin position="7"/>
        <end position="87"/>
    </location>
</feature>
<feature type="compositionally biased region" description="Low complexity" evidence="5">
    <location>
        <begin position="353"/>
        <end position="380"/>
    </location>
</feature>
<feature type="region of interest" description="Disordered" evidence="5">
    <location>
        <begin position="218"/>
        <end position="241"/>
    </location>
</feature>
<name>A0A550CFC2_9AGAR</name>
<dbReference type="PANTHER" id="PTHR48029">
    <property type="entry name" value="NUCLEOLAR PROTEIN 8"/>
    <property type="match status" value="1"/>
</dbReference>
<dbReference type="GO" id="GO:0005730">
    <property type="term" value="C:nucleolus"/>
    <property type="evidence" value="ECO:0007669"/>
    <property type="project" value="UniProtKB-SubCell"/>
</dbReference>
<dbReference type="CDD" id="cd12226">
    <property type="entry name" value="RRM_NOL8"/>
    <property type="match status" value="1"/>
</dbReference>
<dbReference type="InterPro" id="IPR012677">
    <property type="entry name" value="Nucleotide-bd_a/b_plait_sf"/>
</dbReference>
<evidence type="ECO:0000259" key="6">
    <source>
        <dbReference type="PROSITE" id="PS50102"/>
    </source>
</evidence>
<feature type="compositionally biased region" description="Basic and acidic residues" evidence="5">
    <location>
        <begin position="321"/>
        <end position="332"/>
    </location>
</feature>
<feature type="region of interest" description="Disordered" evidence="5">
    <location>
        <begin position="149"/>
        <end position="183"/>
    </location>
</feature>
<dbReference type="InterPro" id="IPR034138">
    <property type="entry name" value="NOP8_RRM"/>
</dbReference>
<evidence type="ECO:0000256" key="2">
    <source>
        <dbReference type="ARBA" id="ARBA00022884"/>
    </source>
</evidence>
<keyword evidence="3" id="KW-0539">Nucleus</keyword>
<dbReference type="EMBL" id="VDMD01000009">
    <property type="protein sequence ID" value="TRM63500.1"/>
    <property type="molecule type" value="Genomic_DNA"/>
</dbReference>
<dbReference type="InterPro" id="IPR000504">
    <property type="entry name" value="RRM_dom"/>
</dbReference>
<reference evidence="7 8" key="1">
    <citation type="journal article" date="2019" name="New Phytol.">
        <title>Comparative genomics reveals unique wood-decay strategies and fruiting body development in the Schizophyllaceae.</title>
        <authorList>
            <person name="Almasi E."/>
            <person name="Sahu N."/>
            <person name="Krizsan K."/>
            <person name="Balint B."/>
            <person name="Kovacs G.M."/>
            <person name="Kiss B."/>
            <person name="Cseklye J."/>
            <person name="Drula E."/>
            <person name="Henrissat B."/>
            <person name="Nagy I."/>
            <person name="Chovatia M."/>
            <person name="Adam C."/>
            <person name="LaButti K."/>
            <person name="Lipzen A."/>
            <person name="Riley R."/>
            <person name="Grigoriev I.V."/>
            <person name="Nagy L.G."/>
        </authorList>
    </citation>
    <scope>NUCLEOTIDE SEQUENCE [LARGE SCALE GENOMIC DNA]</scope>
    <source>
        <strain evidence="7 8">NL-1724</strain>
    </source>
</reference>
<keyword evidence="8" id="KW-1185">Reference proteome</keyword>
<accession>A0A550CFC2</accession>
<comment type="subcellular location">
    <subcellularLocation>
        <location evidence="1">Nucleus</location>
        <location evidence="1">Nucleolus</location>
    </subcellularLocation>
</comment>
<dbReference type="STRING" id="97359.A0A550CFC2"/>
<evidence type="ECO:0000256" key="3">
    <source>
        <dbReference type="ARBA" id="ARBA00023242"/>
    </source>
</evidence>
<sequence>MSETTTKRIHISGLTPNITYDDLKQRLSTFGTVRALDGIGATDDLGGSRPFAYATLEGAPAQLTRCVALLSGATWKGAKLRVGDARPDFRERIKRENEAVAAEGEVPRKRRRRAGAVHAEDMTPLDPEHAAGKAGWTVTPLGRVYFSARIRPGKPLPPPIGEAKQMEGKKKKRAKAAPTRARRRRIDMGKWGSTQLKGMYVDTSALPTPDVILGRRTTVTDVGESSEDDTGSEDEKDDEEVFDNAGTMPIEEEHLPIEEDENGSLPNPPANSTHVVDNAVSTSDLAHEQEKNISFLHSLFGDADNWGGREEVDAAALREAEARERLRPAREVEQDDDIEIAPVESAVNPPAPSSAREASSETRSTSPAPSSADVSEASRSPSPPPPAAAVASGPAKLKDLFAPRDEEPGFSLLGALDLDLELDEDAPFPIGPAIQSTSNQYTSTQYPSAHLAFTAQQPTSSVVGPFTLDASKPLFFPRRGRGQDVRDVARANGWDWRGAAFHQPTEGSVEEVARARWEAGKLELTRDWKKRWREAARLRRRRGGGAEGE</sequence>
<keyword evidence="2 4" id="KW-0694">RNA-binding</keyword>
<dbReference type="GO" id="GO:0003723">
    <property type="term" value="F:RNA binding"/>
    <property type="evidence" value="ECO:0007669"/>
    <property type="project" value="UniProtKB-UniRule"/>
</dbReference>